<feature type="transmembrane region" description="Helical" evidence="2">
    <location>
        <begin position="6"/>
        <end position="25"/>
    </location>
</feature>
<gene>
    <name evidence="3" type="ORF">LLUT_LOCUS28115</name>
</gene>
<feature type="region of interest" description="Disordered" evidence="1">
    <location>
        <begin position="69"/>
        <end position="97"/>
    </location>
</feature>
<sequence length="97" mass="10709">MANTKLVYMVLSILFASIIFNEFIIPTIGRPLKIENNEHLVSTYGNSVQEMSTVGQNIVWSSRHALELGGDDFRPTDPGHSPGAGHSSPKYNLVRKP</sequence>
<keyword evidence="2" id="KW-0812">Transmembrane</keyword>
<protein>
    <submittedName>
        <fullName evidence="3">Uncharacterized protein</fullName>
    </submittedName>
</protein>
<keyword evidence="2" id="KW-1133">Transmembrane helix</keyword>
<accession>A0AAV1Y1S3</accession>
<name>A0AAV1Y1S3_LUPLU</name>
<dbReference type="EMBL" id="CAXHTB010000020">
    <property type="protein sequence ID" value="CAL0327055.1"/>
    <property type="molecule type" value="Genomic_DNA"/>
</dbReference>
<reference evidence="3 4" key="1">
    <citation type="submission" date="2024-03" db="EMBL/GenBank/DDBJ databases">
        <authorList>
            <person name="Martinez-Hernandez J."/>
        </authorList>
    </citation>
    <scope>NUCLEOTIDE SEQUENCE [LARGE SCALE GENOMIC DNA]</scope>
</reference>
<dbReference type="Proteomes" id="UP001497480">
    <property type="component" value="Unassembled WGS sequence"/>
</dbReference>
<comment type="caution">
    <text evidence="3">The sequence shown here is derived from an EMBL/GenBank/DDBJ whole genome shotgun (WGS) entry which is preliminary data.</text>
</comment>
<keyword evidence="2" id="KW-0472">Membrane</keyword>
<evidence type="ECO:0000313" key="3">
    <source>
        <dbReference type="EMBL" id="CAL0327055.1"/>
    </source>
</evidence>
<evidence type="ECO:0000256" key="1">
    <source>
        <dbReference type="SAM" id="MobiDB-lite"/>
    </source>
</evidence>
<evidence type="ECO:0000313" key="4">
    <source>
        <dbReference type="Proteomes" id="UP001497480"/>
    </source>
</evidence>
<proteinExistence type="predicted"/>
<evidence type="ECO:0000256" key="2">
    <source>
        <dbReference type="SAM" id="Phobius"/>
    </source>
</evidence>
<dbReference type="AlphaFoldDB" id="A0AAV1Y1S3"/>
<keyword evidence="4" id="KW-1185">Reference proteome</keyword>
<organism evidence="3 4">
    <name type="scientific">Lupinus luteus</name>
    <name type="common">European yellow lupine</name>
    <dbReference type="NCBI Taxonomy" id="3873"/>
    <lineage>
        <taxon>Eukaryota</taxon>
        <taxon>Viridiplantae</taxon>
        <taxon>Streptophyta</taxon>
        <taxon>Embryophyta</taxon>
        <taxon>Tracheophyta</taxon>
        <taxon>Spermatophyta</taxon>
        <taxon>Magnoliopsida</taxon>
        <taxon>eudicotyledons</taxon>
        <taxon>Gunneridae</taxon>
        <taxon>Pentapetalae</taxon>
        <taxon>rosids</taxon>
        <taxon>fabids</taxon>
        <taxon>Fabales</taxon>
        <taxon>Fabaceae</taxon>
        <taxon>Papilionoideae</taxon>
        <taxon>50 kb inversion clade</taxon>
        <taxon>genistoids sensu lato</taxon>
        <taxon>core genistoids</taxon>
        <taxon>Genisteae</taxon>
        <taxon>Lupinus</taxon>
    </lineage>
</organism>